<organism evidence="13 14">
    <name type="scientific">Natronospira elongata</name>
    <dbReference type="NCBI Taxonomy" id="3110268"/>
    <lineage>
        <taxon>Bacteria</taxon>
        <taxon>Pseudomonadati</taxon>
        <taxon>Pseudomonadota</taxon>
        <taxon>Gammaproteobacteria</taxon>
        <taxon>Natronospirales</taxon>
        <taxon>Natronospiraceae</taxon>
        <taxon>Natronospira</taxon>
    </lineage>
</organism>
<evidence type="ECO:0000256" key="10">
    <source>
        <dbReference type="ARBA" id="ARBA00035120"/>
    </source>
</evidence>
<keyword evidence="6 12" id="KW-0915">Sodium</keyword>
<keyword evidence="7 12" id="KW-0406">Ion transport</keyword>
<evidence type="ECO:0000256" key="11">
    <source>
        <dbReference type="ARBA" id="ARBA00035585"/>
    </source>
</evidence>
<evidence type="ECO:0000313" key="14">
    <source>
        <dbReference type="Proteomes" id="UP001302316"/>
    </source>
</evidence>
<evidence type="ECO:0000256" key="6">
    <source>
        <dbReference type="ARBA" id="ARBA00023053"/>
    </source>
</evidence>
<dbReference type="PANTHER" id="PTHR28259">
    <property type="entry name" value="FLUORIDE EXPORT PROTEIN 1-RELATED"/>
    <property type="match status" value="1"/>
</dbReference>
<evidence type="ECO:0000256" key="12">
    <source>
        <dbReference type="HAMAP-Rule" id="MF_00454"/>
    </source>
</evidence>
<feature type="binding site" evidence="12">
    <location>
        <position position="81"/>
    </location>
    <ligand>
        <name>Na(+)</name>
        <dbReference type="ChEBI" id="CHEBI:29101"/>
        <note>structural</note>
    </ligand>
</feature>
<dbReference type="AlphaFoldDB" id="A0AAP6JCN6"/>
<dbReference type="GO" id="GO:0140114">
    <property type="term" value="P:cellular detoxification of fluoride"/>
    <property type="evidence" value="ECO:0007669"/>
    <property type="project" value="UniProtKB-UniRule"/>
</dbReference>
<feature type="binding site" evidence="12">
    <location>
        <position position="78"/>
    </location>
    <ligand>
        <name>Na(+)</name>
        <dbReference type="ChEBI" id="CHEBI:29101"/>
        <note>structural</note>
    </ligand>
</feature>
<protein>
    <recommendedName>
        <fullName evidence="12">Fluoride-specific ion channel FluC</fullName>
    </recommendedName>
</protein>
<proteinExistence type="inferred from homology"/>
<evidence type="ECO:0000256" key="4">
    <source>
        <dbReference type="ARBA" id="ARBA00022692"/>
    </source>
</evidence>
<evidence type="ECO:0000256" key="8">
    <source>
        <dbReference type="ARBA" id="ARBA00023136"/>
    </source>
</evidence>
<comment type="subcellular location">
    <subcellularLocation>
        <location evidence="1 12">Cell membrane</location>
        <topology evidence="1 12">Multi-pass membrane protein</topology>
    </subcellularLocation>
</comment>
<evidence type="ECO:0000256" key="1">
    <source>
        <dbReference type="ARBA" id="ARBA00004651"/>
    </source>
</evidence>
<evidence type="ECO:0000256" key="7">
    <source>
        <dbReference type="ARBA" id="ARBA00023065"/>
    </source>
</evidence>
<comment type="function">
    <text evidence="12">Fluoride-specific ion channel. Important for reducing fluoride concentration in the cell, thus reducing its toxicity.</text>
</comment>
<dbReference type="GO" id="GO:0062054">
    <property type="term" value="F:fluoride channel activity"/>
    <property type="evidence" value="ECO:0007669"/>
    <property type="project" value="UniProtKB-UniRule"/>
</dbReference>
<accession>A0AAP6JCN6</accession>
<evidence type="ECO:0000256" key="9">
    <source>
        <dbReference type="ARBA" id="ARBA00023303"/>
    </source>
</evidence>
<dbReference type="Proteomes" id="UP001302316">
    <property type="component" value="Unassembled WGS sequence"/>
</dbReference>
<dbReference type="InterPro" id="IPR003691">
    <property type="entry name" value="FluC"/>
</dbReference>
<comment type="caution">
    <text evidence="13">The sequence shown here is derived from an EMBL/GenBank/DDBJ whole genome shotgun (WGS) entry which is preliminary data.</text>
</comment>
<reference evidence="13 14" key="1">
    <citation type="submission" date="2023-12" db="EMBL/GenBank/DDBJ databases">
        <title>Whole-genome sequencing of halo(alkali)philic microorganisms from hypersaline lakes.</title>
        <authorList>
            <person name="Sorokin D.Y."/>
            <person name="Merkel A.Y."/>
            <person name="Messina E."/>
            <person name="Yakimov M."/>
        </authorList>
    </citation>
    <scope>NUCLEOTIDE SEQUENCE [LARGE SCALE GENOMIC DNA]</scope>
    <source>
        <strain evidence="13 14">AB-CW1</strain>
    </source>
</reference>
<feature type="transmembrane region" description="Helical" evidence="12">
    <location>
        <begin position="38"/>
        <end position="55"/>
    </location>
</feature>
<dbReference type="EMBL" id="JAYGII010000001">
    <property type="protein sequence ID" value="MEA5444350.1"/>
    <property type="molecule type" value="Genomic_DNA"/>
</dbReference>
<dbReference type="GO" id="GO:0046872">
    <property type="term" value="F:metal ion binding"/>
    <property type="evidence" value="ECO:0007669"/>
    <property type="project" value="UniProtKB-KW"/>
</dbReference>
<dbReference type="GO" id="GO:0005886">
    <property type="term" value="C:plasma membrane"/>
    <property type="evidence" value="ECO:0007669"/>
    <property type="project" value="UniProtKB-SubCell"/>
</dbReference>
<dbReference type="HAMAP" id="MF_00454">
    <property type="entry name" value="FluC"/>
    <property type="match status" value="1"/>
</dbReference>
<dbReference type="Pfam" id="PF02537">
    <property type="entry name" value="CRCB"/>
    <property type="match status" value="1"/>
</dbReference>
<comment type="catalytic activity">
    <reaction evidence="11">
        <text>fluoride(in) = fluoride(out)</text>
        <dbReference type="Rhea" id="RHEA:76159"/>
        <dbReference type="ChEBI" id="CHEBI:17051"/>
    </reaction>
    <physiologicalReaction direction="left-to-right" evidence="11">
        <dbReference type="Rhea" id="RHEA:76160"/>
    </physiologicalReaction>
</comment>
<sequence>MVAWLVLVTGGAVGAVCRYLQTLAVQHLASFDFPVGTLSVNLSGSLLIGVLAGLIQLDLLQGSEHGLLWLAFGVGFCGSYTTLSSWSLDTLRLGLEGRPWLAAINLVLTLLACLFCVTLGFLGGRALVG</sequence>
<comment type="activity regulation">
    <text evidence="12">Na(+) is not transported, but it plays an essential structural role and its presence is essential for fluoride channel function.</text>
</comment>
<comment type="similarity">
    <text evidence="10 12">Belongs to the fluoride channel Fluc/FEX (TC 1.A.43) family.</text>
</comment>
<evidence type="ECO:0000256" key="5">
    <source>
        <dbReference type="ARBA" id="ARBA00022989"/>
    </source>
</evidence>
<feature type="transmembrane region" description="Helical" evidence="12">
    <location>
        <begin position="67"/>
        <end position="88"/>
    </location>
</feature>
<keyword evidence="8 12" id="KW-0472">Membrane</keyword>
<name>A0AAP6JCN6_9GAMM</name>
<keyword evidence="3" id="KW-0997">Cell inner membrane</keyword>
<keyword evidence="2 12" id="KW-1003">Cell membrane</keyword>
<gene>
    <name evidence="12" type="primary">fluC</name>
    <name evidence="12" type="synonym">crcB</name>
    <name evidence="13" type="ORF">VCB98_00775</name>
</gene>
<keyword evidence="12" id="KW-0479">Metal-binding</keyword>
<dbReference type="PANTHER" id="PTHR28259:SF1">
    <property type="entry name" value="FLUORIDE EXPORT PROTEIN 1-RELATED"/>
    <property type="match status" value="1"/>
</dbReference>
<evidence type="ECO:0000256" key="3">
    <source>
        <dbReference type="ARBA" id="ARBA00022519"/>
    </source>
</evidence>
<feature type="transmembrane region" description="Helical" evidence="12">
    <location>
        <begin position="100"/>
        <end position="122"/>
    </location>
</feature>
<dbReference type="RefSeq" id="WP_346049450.1">
    <property type="nucleotide sequence ID" value="NZ_JAYGII010000001.1"/>
</dbReference>
<evidence type="ECO:0000256" key="2">
    <source>
        <dbReference type="ARBA" id="ARBA00022475"/>
    </source>
</evidence>
<keyword evidence="5 12" id="KW-1133">Transmembrane helix</keyword>
<keyword evidence="14" id="KW-1185">Reference proteome</keyword>
<keyword evidence="9 12" id="KW-0407">Ion channel</keyword>
<keyword evidence="4 12" id="KW-0812">Transmembrane</keyword>
<evidence type="ECO:0000313" key="13">
    <source>
        <dbReference type="EMBL" id="MEA5444350.1"/>
    </source>
</evidence>
<keyword evidence="12" id="KW-0813">Transport</keyword>